<dbReference type="GO" id="GO:0005737">
    <property type="term" value="C:cytoplasm"/>
    <property type="evidence" value="ECO:0007669"/>
    <property type="project" value="InterPro"/>
</dbReference>
<dbReference type="STRING" id="484498.SAMN05421686_11232"/>
<dbReference type="Gene3D" id="3.40.1260.10">
    <property type="entry name" value="DsrEFH-like"/>
    <property type="match status" value="1"/>
</dbReference>
<dbReference type="Proteomes" id="UP000185639">
    <property type="component" value="Unassembled WGS sequence"/>
</dbReference>
<dbReference type="SUPFAM" id="SSF75169">
    <property type="entry name" value="DsrEFH-like"/>
    <property type="match status" value="1"/>
</dbReference>
<dbReference type="OrthoDB" id="9795117at2"/>
<evidence type="ECO:0000313" key="2">
    <source>
        <dbReference type="Proteomes" id="UP000185639"/>
    </source>
</evidence>
<dbReference type="InterPro" id="IPR007215">
    <property type="entry name" value="Sulphur_relay_TusB/DsrH"/>
</dbReference>
<reference evidence="2" key="1">
    <citation type="submission" date="2017-01" db="EMBL/GenBank/DDBJ databases">
        <authorList>
            <person name="Varghese N."/>
            <person name="Submissions S."/>
        </authorList>
    </citation>
    <scope>NUCLEOTIDE SEQUENCE [LARGE SCALE GENOMIC DNA]</scope>
    <source>
        <strain evidence="2">DSM 24913</strain>
    </source>
</reference>
<proteinExistence type="predicted"/>
<dbReference type="Pfam" id="PF04077">
    <property type="entry name" value="DsrH"/>
    <property type="match status" value="1"/>
</dbReference>
<dbReference type="InterPro" id="IPR027396">
    <property type="entry name" value="DsrEFH-like"/>
</dbReference>
<dbReference type="RefSeq" id="WP_076517709.1">
    <property type="nucleotide sequence ID" value="NZ_FTOH01000012.1"/>
</dbReference>
<evidence type="ECO:0000313" key="1">
    <source>
        <dbReference type="EMBL" id="SIT15575.1"/>
    </source>
</evidence>
<sequence length="88" mass="9574">MIVHTLFSDLPDTLGQVLAALSPGDVILLAGDGCYQNARVKQISSDADLFMLAEDAQVRGINETSARLISDPEWVTLTAESHQVISWF</sequence>
<accession>A0A1N7PYE9</accession>
<dbReference type="AlphaFoldDB" id="A0A1N7PYE9"/>
<name>A0A1N7PYE9_9GAMM</name>
<gene>
    <name evidence="1" type="ORF">SAMN05421686_11232</name>
</gene>
<protein>
    <submittedName>
        <fullName evidence="1">tRNA 2-thiouridine synthesizing protein B</fullName>
    </submittedName>
</protein>
<organism evidence="1 2">
    <name type="scientific">Thalassolituus maritimus</name>
    <dbReference type="NCBI Taxonomy" id="484498"/>
    <lineage>
        <taxon>Bacteria</taxon>
        <taxon>Pseudomonadati</taxon>
        <taxon>Pseudomonadota</taxon>
        <taxon>Gammaproteobacteria</taxon>
        <taxon>Oceanospirillales</taxon>
        <taxon>Oceanospirillaceae</taxon>
        <taxon>Thalassolituus</taxon>
    </lineage>
</organism>
<keyword evidence="2" id="KW-1185">Reference proteome</keyword>
<dbReference type="GO" id="GO:0002143">
    <property type="term" value="P:tRNA wobble position uridine thiolation"/>
    <property type="evidence" value="ECO:0007669"/>
    <property type="project" value="InterPro"/>
</dbReference>
<dbReference type="EMBL" id="FTOH01000012">
    <property type="protein sequence ID" value="SIT15575.1"/>
    <property type="molecule type" value="Genomic_DNA"/>
</dbReference>